<evidence type="ECO:0000256" key="6">
    <source>
        <dbReference type="SAM" id="MobiDB-lite"/>
    </source>
</evidence>
<dbReference type="SMART" id="SM00857">
    <property type="entry name" value="Resolvase"/>
    <property type="match status" value="1"/>
</dbReference>
<dbReference type="InterPro" id="IPR050639">
    <property type="entry name" value="SSR_resolvase"/>
</dbReference>
<dbReference type="Gene3D" id="3.40.50.1390">
    <property type="entry name" value="Resolvase, N-terminal catalytic domain"/>
    <property type="match status" value="1"/>
</dbReference>
<keyword evidence="9" id="KW-1185">Reference proteome</keyword>
<evidence type="ECO:0000256" key="4">
    <source>
        <dbReference type="PIRSR" id="PIRSR606118-50"/>
    </source>
</evidence>
<feature type="region of interest" description="Disordered" evidence="6">
    <location>
        <begin position="204"/>
        <end position="245"/>
    </location>
</feature>
<proteinExistence type="predicted"/>
<dbReference type="PROSITE" id="PS00397">
    <property type="entry name" value="RECOMBINASES_1"/>
    <property type="match status" value="1"/>
</dbReference>
<dbReference type="Proteomes" id="UP000440694">
    <property type="component" value="Unassembled WGS sequence"/>
</dbReference>
<feature type="active site" description="O-(5'-phospho-DNA)-serine intermediate" evidence="4 5">
    <location>
        <position position="11"/>
    </location>
</feature>
<keyword evidence="3" id="KW-0233">DNA recombination</keyword>
<reference evidence="8 9" key="1">
    <citation type="submission" date="2019-11" db="EMBL/GenBank/DDBJ databases">
        <title>Identification of a novel strain.</title>
        <authorList>
            <person name="Xu Q."/>
            <person name="Wang G."/>
        </authorList>
    </citation>
    <scope>NUCLEOTIDE SEQUENCE [LARGE SCALE GENOMIC DNA]</scope>
    <source>
        <strain evidence="9">xq</strain>
    </source>
</reference>
<dbReference type="InterPro" id="IPR006118">
    <property type="entry name" value="Recombinase_CS"/>
</dbReference>
<dbReference type="InterPro" id="IPR006119">
    <property type="entry name" value="Resolv_N"/>
</dbReference>
<accession>A0A6I3KFH7</accession>
<evidence type="ECO:0000256" key="2">
    <source>
        <dbReference type="ARBA" id="ARBA00023125"/>
    </source>
</evidence>
<dbReference type="PANTHER" id="PTHR30461">
    <property type="entry name" value="DNA-INVERTASE FROM LAMBDOID PROPHAGE"/>
    <property type="match status" value="1"/>
</dbReference>
<protein>
    <submittedName>
        <fullName evidence="8">Resolvase</fullName>
    </submittedName>
</protein>
<evidence type="ECO:0000256" key="1">
    <source>
        <dbReference type="ARBA" id="ARBA00022908"/>
    </source>
</evidence>
<dbReference type="InterPro" id="IPR036162">
    <property type="entry name" value="Resolvase-like_N_sf"/>
</dbReference>
<name>A0A6I3KFH7_9HYPH</name>
<organism evidence="8 9">
    <name type="scientific">Hyphomicrobium album</name>
    <dbReference type="NCBI Taxonomy" id="2665159"/>
    <lineage>
        <taxon>Bacteria</taxon>
        <taxon>Pseudomonadati</taxon>
        <taxon>Pseudomonadota</taxon>
        <taxon>Alphaproteobacteria</taxon>
        <taxon>Hyphomicrobiales</taxon>
        <taxon>Hyphomicrobiaceae</taxon>
        <taxon>Hyphomicrobium</taxon>
    </lineage>
</organism>
<feature type="domain" description="Resolvase/invertase-type recombinase catalytic" evidence="7">
    <location>
        <begin position="3"/>
        <end position="147"/>
    </location>
</feature>
<evidence type="ECO:0000256" key="5">
    <source>
        <dbReference type="PROSITE-ProRule" id="PRU10137"/>
    </source>
</evidence>
<dbReference type="GO" id="GO:0015074">
    <property type="term" value="P:DNA integration"/>
    <property type="evidence" value="ECO:0007669"/>
    <property type="project" value="UniProtKB-KW"/>
</dbReference>
<dbReference type="Pfam" id="PF00239">
    <property type="entry name" value="Resolvase"/>
    <property type="match status" value="1"/>
</dbReference>
<dbReference type="CDD" id="cd03768">
    <property type="entry name" value="SR_ResInv"/>
    <property type="match status" value="1"/>
</dbReference>
<dbReference type="PANTHER" id="PTHR30461:SF2">
    <property type="entry name" value="SERINE RECOMBINASE PINE-RELATED"/>
    <property type="match status" value="1"/>
</dbReference>
<dbReference type="AlphaFoldDB" id="A0A6I3KFH7"/>
<evidence type="ECO:0000259" key="7">
    <source>
        <dbReference type="PROSITE" id="PS51736"/>
    </source>
</evidence>
<dbReference type="SUPFAM" id="SSF53041">
    <property type="entry name" value="Resolvase-like"/>
    <property type="match status" value="1"/>
</dbReference>
<evidence type="ECO:0000313" key="9">
    <source>
        <dbReference type="Proteomes" id="UP000440694"/>
    </source>
</evidence>
<dbReference type="RefSeq" id="WP_154737682.1">
    <property type="nucleotide sequence ID" value="NZ_WMBQ01000001.1"/>
</dbReference>
<dbReference type="EMBL" id="WMBQ01000001">
    <property type="protein sequence ID" value="MTD93113.1"/>
    <property type="molecule type" value="Genomic_DNA"/>
</dbReference>
<keyword evidence="1" id="KW-0229">DNA integration</keyword>
<gene>
    <name evidence="8" type="ORF">GIW81_02055</name>
</gene>
<evidence type="ECO:0000313" key="8">
    <source>
        <dbReference type="EMBL" id="MTD93113.1"/>
    </source>
</evidence>
<keyword evidence="2" id="KW-0238">DNA-binding</keyword>
<dbReference type="PROSITE" id="PS51736">
    <property type="entry name" value="RECOMBINASES_3"/>
    <property type="match status" value="1"/>
</dbReference>
<dbReference type="GO" id="GO:0000150">
    <property type="term" value="F:DNA strand exchange activity"/>
    <property type="evidence" value="ECO:0007669"/>
    <property type="project" value="InterPro"/>
</dbReference>
<dbReference type="GO" id="GO:0003677">
    <property type="term" value="F:DNA binding"/>
    <property type="evidence" value="ECO:0007669"/>
    <property type="project" value="UniProtKB-KW"/>
</dbReference>
<sequence>MARVAIYARVSTDAQTTANQLEELHRWAARSGHDVVAVHEDRGISGSKGRAKRPGLDRLLKDAVRRNFDIVAVWSSDRLGRSMKDLLDILQTIRETRRGLYIHTQALDTTTPAGRALYQMLGVFAELEREMIVARVNAGIARARSSGTRSGKSIGRPRGADFDIEKIKAGLLRGASVRDVVAETGASVGTVAAARKALVVAGRQVGGQPSQTRARRVSKISSSVRRDARPGSDSTALPISERSGK</sequence>
<comment type="caution">
    <text evidence="8">The sequence shown here is derived from an EMBL/GenBank/DDBJ whole genome shotgun (WGS) entry which is preliminary data.</text>
</comment>
<evidence type="ECO:0000256" key="3">
    <source>
        <dbReference type="ARBA" id="ARBA00023172"/>
    </source>
</evidence>